<keyword evidence="5" id="KW-1185">Reference proteome</keyword>
<sequence length="191" mass="21621">MTRHKKTRKPPQEAAKTRLSKKEKQQIAELRDKKPKKQTGNKPGNRQQEAVANKRNQHGAKDNKDPRLGSKKPIDLGVPAVMSQLKPNKKSTKSAATAGIAAIRVLDETKSISAQIAEIEQDEALLAIIAKQEDDIELTEQEVDYYNELMERHETLSAQLPVEEDTESSEEELDEDSLWDKLDKTDFSEYQ</sequence>
<proteinExistence type="predicted"/>
<accession>A0A919BGY0</accession>
<organism evidence="4 5">
    <name type="scientific">Thalassotalea marina</name>
    <dbReference type="NCBI Taxonomy" id="1673741"/>
    <lineage>
        <taxon>Bacteria</taxon>
        <taxon>Pseudomonadati</taxon>
        <taxon>Pseudomonadota</taxon>
        <taxon>Gammaproteobacteria</taxon>
        <taxon>Alteromonadales</taxon>
        <taxon>Colwelliaceae</taxon>
        <taxon>Thalassotalea</taxon>
    </lineage>
</organism>
<evidence type="ECO:0000313" key="5">
    <source>
        <dbReference type="Proteomes" id="UP000623842"/>
    </source>
</evidence>
<name>A0A919BGY0_9GAMM</name>
<dbReference type="EMBL" id="BNCK01000003">
    <property type="protein sequence ID" value="GHF88489.1"/>
    <property type="molecule type" value="Genomic_DNA"/>
</dbReference>
<feature type="compositionally biased region" description="Basic and acidic residues" evidence="3">
    <location>
        <begin position="178"/>
        <end position="191"/>
    </location>
</feature>
<dbReference type="InterPro" id="IPR007336">
    <property type="entry name" value="YihI"/>
</dbReference>
<evidence type="ECO:0000256" key="1">
    <source>
        <dbReference type="ARBA" id="ARBA00022468"/>
    </source>
</evidence>
<reference evidence="4" key="1">
    <citation type="journal article" date="2014" name="Int. J. Syst. Evol. Microbiol.">
        <title>Complete genome sequence of Corynebacterium casei LMG S-19264T (=DSM 44701T), isolated from a smear-ripened cheese.</title>
        <authorList>
            <consortium name="US DOE Joint Genome Institute (JGI-PGF)"/>
            <person name="Walter F."/>
            <person name="Albersmeier A."/>
            <person name="Kalinowski J."/>
            <person name="Ruckert C."/>
        </authorList>
    </citation>
    <scope>NUCLEOTIDE SEQUENCE</scope>
    <source>
        <strain evidence="4">KCTC 42731</strain>
    </source>
</reference>
<comment type="caution">
    <text evidence="4">The sequence shown here is derived from an EMBL/GenBank/DDBJ whole genome shotgun (WGS) entry which is preliminary data.</text>
</comment>
<dbReference type="NCBIfam" id="NF003560">
    <property type="entry name" value="PRK05244.1-1"/>
    <property type="match status" value="1"/>
</dbReference>
<evidence type="ECO:0000256" key="2">
    <source>
        <dbReference type="ARBA" id="ARBA00022517"/>
    </source>
</evidence>
<evidence type="ECO:0000256" key="3">
    <source>
        <dbReference type="SAM" id="MobiDB-lite"/>
    </source>
</evidence>
<feature type="compositionally biased region" description="Basic and acidic residues" evidence="3">
    <location>
        <begin position="20"/>
        <end position="32"/>
    </location>
</feature>
<reference evidence="4" key="2">
    <citation type="submission" date="2020-09" db="EMBL/GenBank/DDBJ databases">
        <authorList>
            <person name="Sun Q."/>
            <person name="Kim S."/>
        </authorList>
    </citation>
    <scope>NUCLEOTIDE SEQUENCE</scope>
    <source>
        <strain evidence="4">KCTC 42731</strain>
    </source>
</reference>
<evidence type="ECO:0000313" key="4">
    <source>
        <dbReference type="EMBL" id="GHF88489.1"/>
    </source>
</evidence>
<feature type="region of interest" description="Disordered" evidence="3">
    <location>
        <begin position="156"/>
        <end position="191"/>
    </location>
</feature>
<protein>
    <submittedName>
        <fullName evidence="4">Der GTPase-activating protein YihI</fullName>
    </submittedName>
</protein>
<dbReference type="GO" id="GO:0042254">
    <property type="term" value="P:ribosome biogenesis"/>
    <property type="evidence" value="ECO:0007669"/>
    <property type="project" value="UniProtKB-KW"/>
</dbReference>
<feature type="compositionally biased region" description="Polar residues" evidence="3">
    <location>
        <begin position="40"/>
        <end position="50"/>
    </location>
</feature>
<dbReference type="Proteomes" id="UP000623842">
    <property type="component" value="Unassembled WGS sequence"/>
</dbReference>
<gene>
    <name evidence="4" type="primary">yihI</name>
    <name evidence="4" type="ORF">GCM10017161_15280</name>
</gene>
<dbReference type="GO" id="GO:0005096">
    <property type="term" value="F:GTPase activator activity"/>
    <property type="evidence" value="ECO:0007669"/>
    <property type="project" value="UniProtKB-KW"/>
</dbReference>
<keyword evidence="2" id="KW-0690">Ribosome biogenesis</keyword>
<dbReference type="AlphaFoldDB" id="A0A919BGY0"/>
<dbReference type="Pfam" id="PF04220">
    <property type="entry name" value="YihI"/>
    <property type="match status" value="1"/>
</dbReference>
<feature type="region of interest" description="Disordered" evidence="3">
    <location>
        <begin position="1"/>
        <end position="96"/>
    </location>
</feature>
<feature type="compositionally biased region" description="Basic and acidic residues" evidence="3">
    <location>
        <begin position="59"/>
        <end position="74"/>
    </location>
</feature>
<keyword evidence="1" id="KW-0343">GTPase activation</keyword>
<dbReference type="RefSeq" id="WP_189768887.1">
    <property type="nucleotide sequence ID" value="NZ_BNCK01000003.1"/>
</dbReference>
<feature type="compositionally biased region" description="Acidic residues" evidence="3">
    <location>
        <begin position="162"/>
        <end position="177"/>
    </location>
</feature>